<evidence type="ECO:0000313" key="1">
    <source>
        <dbReference type="EMBL" id="CAD8116624.1"/>
    </source>
</evidence>
<sequence>MFEGSQKQREWRKLYLNGNENKSYEQGLKIILNSQPNCFQI</sequence>
<organism evidence="1 2">
    <name type="scientific">Paramecium sonneborni</name>
    <dbReference type="NCBI Taxonomy" id="65129"/>
    <lineage>
        <taxon>Eukaryota</taxon>
        <taxon>Sar</taxon>
        <taxon>Alveolata</taxon>
        <taxon>Ciliophora</taxon>
        <taxon>Intramacronucleata</taxon>
        <taxon>Oligohymenophorea</taxon>
        <taxon>Peniculida</taxon>
        <taxon>Parameciidae</taxon>
        <taxon>Paramecium</taxon>
    </lineage>
</organism>
<proteinExistence type="predicted"/>
<dbReference type="Proteomes" id="UP000692954">
    <property type="component" value="Unassembled WGS sequence"/>
</dbReference>
<comment type="caution">
    <text evidence="1">The sequence shown here is derived from an EMBL/GenBank/DDBJ whole genome shotgun (WGS) entry which is preliminary data.</text>
</comment>
<protein>
    <submittedName>
        <fullName evidence="1">Uncharacterized protein</fullName>
    </submittedName>
</protein>
<reference evidence="1" key="1">
    <citation type="submission" date="2021-01" db="EMBL/GenBank/DDBJ databases">
        <authorList>
            <consortium name="Genoscope - CEA"/>
            <person name="William W."/>
        </authorList>
    </citation>
    <scope>NUCLEOTIDE SEQUENCE</scope>
</reference>
<dbReference type="AlphaFoldDB" id="A0A8S1QN12"/>
<keyword evidence="2" id="KW-1185">Reference proteome</keyword>
<gene>
    <name evidence="1" type="ORF">PSON_ATCC_30995.1.T1110139</name>
</gene>
<name>A0A8S1QN12_9CILI</name>
<accession>A0A8S1QN12</accession>
<dbReference type="EMBL" id="CAJJDN010000111">
    <property type="protein sequence ID" value="CAD8116624.1"/>
    <property type="molecule type" value="Genomic_DNA"/>
</dbReference>
<evidence type="ECO:0000313" key="2">
    <source>
        <dbReference type="Proteomes" id="UP000692954"/>
    </source>
</evidence>